<keyword evidence="3" id="KW-1185">Reference proteome</keyword>
<dbReference type="SUPFAM" id="SSF48371">
    <property type="entry name" value="ARM repeat"/>
    <property type="match status" value="1"/>
</dbReference>
<evidence type="ECO:0000259" key="1">
    <source>
        <dbReference type="SMART" id="SM00913"/>
    </source>
</evidence>
<dbReference type="GO" id="GO:0005737">
    <property type="term" value="C:cytoplasm"/>
    <property type="evidence" value="ECO:0007669"/>
    <property type="project" value="TreeGrafter"/>
</dbReference>
<protein>
    <submittedName>
        <fullName evidence="2">5508_t:CDS:1</fullName>
    </submittedName>
</protein>
<dbReference type="InterPro" id="IPR016024">
    <property type="entry name" value="ARM-type_fold"/>
</dbReference>
<accession>A0A9N8WPF6</accession>
<dbReference type="OrthoDB" id="435593at2759"/>
<evidence type="ECO:0000313" key="3">
    <source>
        <dbReference type="Proteomes" id="UP000789508"/>
    </source>
</evidence>
<dbReference type="InterPro" id="IPR001494">
    <property type="entry name" value="Importin-beta_N"/>
</dbReference>
<dbReference type="AlphaFoldDB" id="A0A9N8WPF6"/>
<gene>
    <name evidence="2" type="ORF">ALEPTO_LOCUS3008</name>
</gene>
<dbReference type="GO" id="GO:0031267">
    <property type="term" value="F:small GTPase binding"/>
    <property type="evidence" value="ECO:0007669"/>
    <property type="project" value="InterPro"/>
</dbReference>
<dbReference type="PANTHER" id="PTHR12363:SF53">
    <property type="entry name" value="MRNA TRANSPORT REGULATOR MTR10"/>
    <property type="match status" value="1"/>
</dbReference>
<dbReference type="SMART" id="SM00913">
    <property type="entry name" value="IBN_N"/>
    <property type="match status" value="1"/>
</dbReference>
<dbReference type="InterPro" id="IPR058537">
    <property type="entry name" value="TPR_TNPO3_IPO13_4th"/>
</dbReference>
<sequence length="961" mass="109262">MTTASTSKTFLIQVSSLYQSTDKVKREQANAWLQAFQKTPEAWTIVDQILRLPDVSPEAKFHAARTFRSKLDANGRNDLRDSLLDLLYQYRAGPRNIITQICLSLAALALQMLEWQGVLSQFISVFGKDPETVSCLLEFLKVLPEEVNDNRRIPIKEEEYRVRSKELLTDNAEEVIRILLICLQNSGSNTEYHRKVFEALSSWLYSGDIPINSLAANPLLGLSFDALQSEELYDNAVDVVCQIIQESQDIPDSMPVIEQIYTRLLPLREPLKIAVSSEDEDDKVRGYCRIFTHAGESYLPLVVQHSEAFRSIVEAIADCTAYHDTEIVRITFGFWHRLADTLFEPRHAEIKPKFDDIFANLVDVMIKHLHYPKIDVSWTAQKRDEFREFRHVMGDVLKDCCILLGSERCLSKPYATLSAQLANAASGKPVDWQDIEAPLFSLRAMGSEIEDEENVILPQIMQLISQLPNHPKIRYAATLVISRYSYWTRKHPEFIPYQLTYISSGFDNDEVAAAAALALKFLCKDCSELLIEYLPQLHPFYLSVTTTLHGVDLIEVTEAVTHVIAAVPPNELLNALQMFCLPIAQKLAEIANKGATANETDIKEACEKTDQLSIMIRVIAERRDEKNPPAITPAGQTHPCISIIQEMWPVFDQLLTHFGGHAHFSEAICKCFKYCVVSYRDDFRPLLPALMERLVTTFDGTGLSCYLWVATKCVREHIDREGSEVALTMLSFVQSLSITTFRILNEKKIIDIPDVIEEYFRLNIAFVDSVPATFIHSSILSPIFQAGLQSLAIEQQDALYAVLIFFSRLLSYGVSLREPQPANVSSSISQTHQQSILVNTDADIAALEVLIRQHGIELVSRMLDGLLHIFPRDLQIDVDNVFKSLARILPMESQQWMADVVQRLPENEVTQNDRNAFISEYSRAIQEKDWSKQRRVLNDFVAVCKRIQYSSRRRRSTDFAD</sequence>
<dbReference type="InterPro" id="IPR057941">
    <property type="entry name" value="TPR_TNPO3_IPO13_2nd"/>
</dbReference>
<dbReference type="Pfam" id="PF24138">
    <property type="entry name" value="TPR_TNPO3_IPO13_2nd"/>
    <property type="match status" value="1"/>
</dbReference>
<dbReference type="GO" id="GO:0006606">
    <property type="term" value="P:protein import into nucleus"/>
    <property type="evidence" value="ECO:0007669"/>
    <property type="project" value="TreeGrafter"/>
</dbReference>
<reference evidence="2" key="1">
    <citation type="submission" date="2021-06" db="EMBL/GenBank/DDBJ databases">
        <authorList>
            <person name="Kallberg Y."/>
            <person name="Tangrot J."/>
            <person name="Rosling A."/>
        </authorList>
    </citation>
    <scope>NUCLEOTIDE SEQUENCE</scope>
    <source>
        <strain evidence="2">FL130A</strain>
    </source>
</reference>
<dbReference type="Gene3D" id="1.25.10.10">
    <property type="entry name" value="Leucine-rich Repeat Variant"/>
    <property type="match status" value="1"/>
</dbReference>
<dbReference type="Pfam" id="PF08389">
    <property type="entry name" value="Xpo1"/>
    <property type="match status" value="1"/>
</dbReference>
<dbReference type="InterPro" id="IPR051345">
    <property type="entry name" value="Importin_beta-like_NTR"/>
</dbReference>
<comment type="caution">
    <text evidence="2">The sequence shown here is derived from an EMBL/GenBank/DDBJ whole genome shotgun (WGS) entry which is preliminary data.</text>
</comment>
<name>A0A9N8WPF6_9GLOM</name>
<dbReference type="InterPro" id="IPR011989">
    <property type="entry name" value="ARM-like"/>
</dbReference>
<feature type="domain" description="Importin N-terminal" evidence="1">
    <location>
        <begin position="29"/>
        <end position="89"/>
    </location>
</feature>
<dbReference type="Pfam" id="PF03810">
    <property type="entry name" value="IBN_N"/>
    <property type="match status" value="1"/>
</dbReference>
<dbReference type="Pfam" id="PF24140">
    <property type="entry name" value="TPR_TNPO3_IPO13_3rd"/>
    <property type="match status" value="1"/>
</dbReference>
<organism evidence="2 3">
    <name type="scientific">Ambispora leptoticha</name>
    <dbReference type="NCBI Taxonomy" id="144679"/>
    <lineage>
        <taxon>Eukaryota</taxon>
        <taxon>Fungi</taxon>
        <taxon>Fungi incertae sedis</taxon>
        <taxon>Mucoromycota</taxon>
        <taxon>Glomeromycotina</taxon>
        <taxon>Glomeromycetes</taxon>
        <taxon>Archaeosporales</taxon>
        <taxon>Ambisporaceae</taxon>
        <taxon>Ambispora</taxon>
    </lineage>
</organism>
<dbReference type="InterPro" id="IPR057942">
    <property type="entry name" value="TPR_TNPO3_IPO13_3rd"/>
</dbReference>
<dbReference type="EMBL" id="CAJVPS010000510">
    <property type="protein sequence ID" value="CAG8491419.1"/>
    <property type="molecule type" value="Genomic_DNA"/>
</dbReference>
<proteinExistence type="predicted"/>
<dbReference type="InterPro" id="IPR013598">
    <property type="entry name" value="Exportin-1/Importin-b-like"/>
</dbReference>
<dbReference type="Pfam" id="PF24139">
    <property type="entry name" value="TPR_TNPO3_IPO13_4th"/>
    <property type="match status" value="1"/>
</dbReference>
<evidence type="ECO:0000313" key="2">
    <source>
        <dbReference type="EMBL" id="CAG8491419.1"/>
    </source>
</evidence>
<dbReference type="PANTHER" id="PTHR12363">
    <property type="entry name" value="TRANSPORTIN 3 AND IMPORTIN 13"/>
    <property type="match status" value="1"/>
</dbReference>
<dbReference type="Proteomes" id="UP000789508">
    <property type="component" value="Unassembled WGS sequence"/>
</dbReference>